<dbReference type="AlphaFoldDB" id="A0A1I3X1A1"/>
<dbReference type="InterPro" id="IPR055644">
    <property type="entry name" value="DUF7220"/>
</dbReference>
<dbReference type="RefSeq" id="WP_074914607.1">
    <property type="nucleotide sequence ID" value="NZ_FORY01000034.1"/>
</dbReference>
<dbReference type="EMBL" id="FORY01000034">
    <property type="protein sequence ID" value="SFK12581.1"/>
    <property type="molecule type" value="Genomic_DNA"/>
</dbReference>
<proteinExistence type="predicted"/>
<protein>
    <submittedName>
        <fullName evidence="2">Uncharacterized protein</fullName>
    </submittedName>
</protein>
<dbReference type="Proteomes" id="UP000183299">
    <property type="component" value="Unassembled WGS sequence"/>
</dbReference>
<keyword evidence="1" id="KW-0812">Transmembrane</keyword>
<evidence type="ECO:0000313" key="3">
    <source>
        <dbReference type="Proteomes" id="UP000183299"/>
    </source>
</evidence>
<keyword evidence="1" id="KW-1133">Transmembrane helix</keyword>
<keyword evidence="1" id="KW-0472">Membrane</keyword>
<accession>A0A1I3X1A1</accession>
<evidence type="ECO:0000256" key="1">
    <source>
        <dbReference type="SAM" id="Phobius"/>
    </source>
</evidence>
<feature type="transmembrane region" description="Helical" evidence="1">
    <location>
        <begin position="39"/>
        <end position="59"/>
    </location>
</feature>
<keyword evidence="3" id="KW-1185">Reference proteome</keyword>
<dbReference type="STRING" id="576117.SAMN04488138_13417"/>
<gene>
    <name evidence="2" type="ORF">SAMN04488138_13417</name>
</gene>
<reference evidence="2 3" key="1">
    <citation type="submission" date="2016-10" db="EMBL/GenBank/DDBJ databases">
        <authorList>
            <person name="de Groot N.N."/>
        </authorList>
    </citation>
    <scope>NUCLEOTIDE SEQUENCE [LARGE SCALE GENOMIC DNA]</scope>
    <source>
        <strain evidence="2 3">CGMCC 1.8891</strain>
    </source>
</reference>
<sequence>MQSRLMSLVEAVANVAIGFSVAMLTQIIVFPWFGIDADFGTHLGISACFTAVSIVRSYLVRRVFNGLSVHRSA</sequence>
<dbReference type="Pfam" id="PF23858">
    <property type="entry name" value="DUF7220"/>
    <property type="match status" value="1"/>
</dbReference>
<evidence type="ECO:0000313" key="2">
    <source>
        <dbReference type="EMBL" id="SFK12581.1"/>
    </source>
</evidence>
<feature type="transmembrane region" description="Helical" evidence="1">
    <location>
        <begin position="12"/>
        <end position="33"/>
    </location>
</feature>
<name>A0A1I3X1A1_9RHOB</name>
<dbReference type="GeneID" id="98667109"/>
<organism evidence="2 3">
    <name type="scientific">Celeribacter halophilus</name>
    <dbReference type="NCBI Taxonomy" id="576117"/>
    <lineage>
        <taxon>Bacteria</taxon>
        <taxon>Pseudomonadati</taxon>
        <taxon>Pseudomonadota</taxon>
        <taxon>Alphaproteobacteria</taxon>
        <taxon>Rhodobacterales</taxon>
        <taxon>Roseobacteraceae</taxon>
        <taxon>Celeribacter</taxon>
    </lineage>
</organism>